<organism evidence="1 2">
    <name type="scientific">Trifolium pratense</name>
    <name type="common">Red clover</name>
    <dbReference type="NCBI Taxonomy" id="57577"/>
    <lineage>
        <taxon>Eukaryota</taxon>
        <taxon>Viridiplantae</taxon>
        <taxon>Streptophyta</taxon>
        <taxon>Embryophyta</taxon>
        <taxon>Tracheophyta</taxon>
        <taxon>Spermatophyta</taxon>
        <taxon>Magnoliopsida</taxon>
        <taxon>eudicotyledons</taxon>
        <taxon>Gunneridae</taxon>
        <taxon>Pentapetalae</taxon>
        <taxon>rosids</taxon>
        <taxon>fabids</taxon>
        <taxon>Fabales</taxon>
        <taxon>Fabaceae</taxon>
        <taxon>Papilionoideae</taxon>
        <taxon>50 kb inversion clade</taxon>
        <taxon>NPAAA clade</taxon>
        <taxon>Hologalegina</taxon>
        <taxon>IRL clade</taxon>
        <taxon>Trifolieae</taxon>
        <taxon>Trifolium</taxon>
    </lineage>
</organism>
<keyword evidence="2" id="KW-1185">Reference proteome</keyword>
<name>A0ACB0IUC2_TRIPR</name>
<evidence type="ECO:0000313" key="2">
    <source>
        <dbReference type="Proteomes" id="UP001177021"/>
    </source>
</evidence>
<gene>
    <name evidence="1" type="ORF">MILVUS5_LOCUS6276</name>
</gene>
<dbReference type="Proteomes" id="UP001177021">
    <property type="component" value="Unassembled WGS sequence"/>
</dbReference>
<dbReference type="EMBL" id="CASHSV030000002">
    <property type="protein sequence ID" value="CAJ2635625.1"/>
    <property type="molecule type" value="Genomic_DNA"/>
</dbReference>
<reference evidence="1" key="1">
    <citation type="submission" date="2023-10" db="EMBL/GenBank/DDBJ databases">
        <authorList>
            <person name="Rodriguez Cubillos JULIANA M."/>
            <person name="De Vega J."/>
        </authorList>
    </citation>
    <scope>NUCLEOTIDE SEQUENCE</scope>
</reference>
<protein>
    <submittedName>
        <fullName evidence="1">Uncharacterized protein</fullName>
    </submittedName>
</protein>
<sequence>MNDDSRDVVMWPAIVMSSMMAMNDILVTGIMMISVMVISCCCWRWLGFGHKKAQSQAIHGIQVARNAPKITHLLFADDSLLFARANQNEANTIIQVLNKYQLASGQMVSYEKSEVSFSRNVPDIEKNIICNKIEVKAVTSHSGYLGLPVIFGRSKKEVFAFVQDRIWKKVKGWKEKCLSKAGKETLIKAVAQAIPSYIMSCYKIPEGSCANIESMLSKFWWGSSDQKNKIHWMSWDRLGRAKNKGGLGFRGFNNFNKALLGKQCWRLMSNEDSLLSRVFKSKYFPRSCFLKSNCGYQPSYAWRSLFNAKSVIDLGLRWTIGNGQQVKIWKDPWLPELSSFKVWSLVCNLEEDAVVAELIDVDLKKWKRELVMNSFNEFVANQILNIPLSWRLPDDKKVWSWERNGNYSVRSAYHLLKEETLRDIPEPSTAGNTGIWKSIWKVQAPQRVKNFLWRVVKRILPTRCRLEQKGVALDPICPLCHDGEETQEHLFMHCQPIISSDVDNKWEPPPVGFVNINIDAGCFKNNYTCWGLIGRNHQGVVKVAATKRERMSCSPMLAEARGLRWCLQWIKDHNFQNVVVEMDAENVVNCFLGKINIVEIDLVVADCLDILFSLLNVSVLAVKRCKNMAAHSLVGVAMNLGSHLWFGNVLDPVSSIVLSELIVCNE</sequence>
<proteinExistence type="predicted"/>
<accession>A0ACB0IUC2</accession>
<evidence type="ECO:0000313" key="1">
    <source>
        <dbReference type="EMBL" id="CAJ2635625.1"/>
    </source>
</evidence>
<comment type="caution">
    <text evidence="1">The sequence shown here is derived from an EMBL/GenBank/DDBJ whole genome shotgun (WGS) entry which is preliminary data.</text>
</comment>